<name>A0ABN6DQT1_ERWRD</name>
<sequence length="178" mass="19229">MISKMKIAPLLLCLLPGLSLGADIELKGKFTSKISAHVIKENNLFVTDEKGTWYDQGLQLEQLGAFDTPYSVAAPLRITSSSGTFQASLALPLTLQNKNKPELLFRNIKVVMGAMDSPVQELTATTKVTFSNPPPINDEDTIGHYLINISGYPPAGDFKSVGGTYSGVLSLLFEPVVE</sequence>
<feature type="signal peptide" evidence="1">
    <location>
        <begin position="1"/>
        <end position="21"/>
    </location>
</feature>
<accession>A0ABN6DQT1</accession>
<feature type="chain" id="PRO_5046807093" description="CS1 type fimbrial major subunit" evidence="1">
    <location>
        <begin position="22"/>
        <end position="178"/>
    </location>
</feature>
<evidence type="ECO:0000313" key="2">
    <source>
        <dbReference type="EMBL" id="BCQ37051.1"/>
    </source>
</evidence>
<gene>
    <name evidence="2" type="ORF">ERHA53_43940</name>
</gene>
<keyword evidence="3" id="KW-1185">Reference proteome</keyword>
<evidence type="ECO:0000313" key="3">
    <source>
        <dbReference type="Proteomes" id="UP000677515"/>
    </source>
</evidence>
<proteinExistence type="predicted"/>
<evidence type="ECO:0000256" key="1">
    <source>
        <dbReference type="SAM" id="SignalP"/>
    </source>
</evidence>
<evidence type="ECO:0008006" key="4">
    <source>
        <dbReference type="Google" id="ProtNLM"/>
    </source>
</evidence>
<protein>
    <recommendedName>
        <fullName evidence="4">CS1 type fimbrial major subunit</fullName>
    </recommendedName>
</protein>
<dbReference type="Proteomes" id="UP000677515">
    <property type="component" value="Chromosome"/>
</dbReference>
<dbReference type="EMBL" id="AP024329">
    <property type="protein sequence ID" value="BCQ37051.1"/>
    <property type="molecule type" value="Genomic_DNA"/>
</dbReference>
<reference evidence="2 3" key="1">
    <citation type="submission" date="2021-01" db="EMBL/GenBank/DDBJ databases">
        <title>Complete genome sequence of Erwinia rhapontici MAFF 311153.</title>
        <authorList>
            <person name="Morohoshi T."/>
            <person name="Someya N."/>
        </authorList>
    </citation>
    <scope>NUCLEOTIDE SEQUENCE [LARGE SCALE GENOMIC DNA]</scope>
    <source>
        <strain evidence="2 3">MAFF 311153</strain>
    </source>
</reference>
<organism evidence="2 3">
    <name type="scientific">Erwinia rhapontici</name>
    <name type="common">Pectobacterium rhapontici</name>
    <dbReference type="NCBI Taxonomy" id="55212"/>
    <lineage>
        <taxon>Bacteria</taxon>
        <taxon>Pseudomonadati</taxon>
        <taxon>Pseudomonadota</taxon>
        <taxon>Gammaproteobacteria</taxon>
        <taxon>Enterobacterales</taxon>
        <taxon>Erwiniaceae</taxon>
        <taxon>Erwinia</taxon>
    </lineage>
</organism>
<keyword evidence="1" id="KW-0732">Signal</keyword>